<proteinExistence type="inferred from homology"/>
<dbReference type="InterPro" id="IPR000527">
    <property type="entry name" value="Flag_Lring"/>
</dbReference>
<reference evidence="8" key="1">
    <citation type="submission" date="2021-03" db="EMBL/GenBank/DDBJ databases">
        <title>Sagittula salina sp. nov. strain M10.9X isolated from the marine waste.</title>
        <authorList>
            <person name="Satari L."/>
            <person name="Molina-Menor E."/>
            <person name="Vidal-Verdu A."/>
            <person name="Pascual J."/>
            <person name="Pereto J."/>
            <person name="Porcar M."/>
        </authorList>
    </citation>
    <scope>NUCLEOTIDE SEQUENCE</scope>
    <source>
        <strain evidence="8">M10.9X</strain>
    </source>
</reference>
<dbReference type="GO" id="GO:0009279">
    <property type="term" value="C:cell outer membrane"/>
    <property type="evidence" value="ECO:0007669"/>
    <property type="project" value="UniProtKB-SubCell"/>
</dbReference>
<dbReference type="PROSITE" id="PS51257">
    <property type="entry name" value="PROKAR_LIPOPROTEIN"/>
    <property type="match status" value="1"/>
</dbReference>
<dbReference type="Pfam" id="PF02107">
    <property type="entry name" value="FlgH"/>
    <property type="match status" value="1"/>
</dbReference>
<organism evidence="8 9">
    <name type="scientific">Sagittula salina</name>
    <dbReference type="NCBI Taxonomy" id="2820268"/>
    <lineage>
        <taxon>Bacteria</taxon>
        <taxon>Pseudomonadati</taxon>
        <taxon>Pseudomonadota</taxon>
        <taxon>Alphaproteobacteria</taxon>
        <taxon>Rhodobacterales</taxon>
        <taxon>Roseobacteraceae</taxon>
        <taxon>Sagittula</taxon>
    </lineage>
</organism>
<dbReference type="EMBL" id="JAGISH010000014">
    <property type="protein sequence ID" value="MBP0484576.1"/>
    <property type="molecule type" value="Genomic_DNA"/>
</dbReference>
<evidence type="ECO:0000256" key="7">
    <source>
        <dbReference type="HAMAP-Rule" id="MF_00415"/>
    </source>
</evidence>
<evidence type="ECO:0000256" key="1">
    <source>
        <dbReference type="ARBA" id="ARBA00002591"/>
    </source>
</evidence>
<name>A0A940MTH8_9RHOB</name>
<keyword evidence="4 7" id="KW-0472">Membrane</keyword>
<dbReference type="GO" id="GO:0071973">
    <property type="term" value="P:bacterial-type flagellum-dependent cell motility"/>
    <property type="evidence" value="ECO:0007669"/>
    <property type="project" value="InterPro"/>
</dbReference>
<evidence type="ECO:0000256" key="4">
    <source>
        <dbReference type="ARBA" id="ARBA00023136"/>
    </source>
</evidence>
<comment type="caution">
    <text evidence="8">The sequence shown here is derived from an EMBL/GenBank/DDBJ whole genome shotgun (WGS) entry which is preliminary data.</text>
</comment>
<dbReference type="RefSeq" id="WP_209363052.1">
    <property type="nucleotide sequence ID" value="NZ_JAGISH010000014.1"/>
</dbReference>
<evidence type="ECO:0000256" key="2">
    <source>
        <dbReference type="ARBA" id="ARBA00006929"/>
    </source>
</evidence>
<evidence type="ECO:0000313" key="9">
    <source>
        <dbReference type="Proteomes" id="UP000675940"/>
    </source>
</evidence>
<sequence length="253" mass="27448">MTRSRLSLCTGPVLLVMAGCSSPVFDREPELSPVGVDQQQLTEARTVNVPMPAPEPARMPYRAEAASLWETGSTGFFGDQRATEVGDILTIVIDISDAASLRNSSSRERSGQSTLAFPKFFGYGTQIDKVLPGVGPEDLPQDNLVDISSSTGASGKGAIKRDESISLRMAALVVQELPNGNFVVIGRQEVKVNEELRELRVSGIIRQQDIDRDNTIPYDKMAEARIGYGGRGAVSRQQARGYGEDIMDVILPY</sequence>
<dbReference type="Proteomes" id="UP000675940">
    <property type="component" value="Unassembled WGS sequence"/>
</dbReference>
<dbReference type="GO" id="GO:0009427">
    <property type="term" value="C:bacterial-type flagellum basal body, distal rod, L ring"/>
    <property type="evidence" value="ECO:0007669"/>
    <property type="project" value="InterPro"/>
</dbReference>
<keyword evidence="7" id="KW-0449">Lipoprotein</keyword>
<comment type="subunit">
    <text evidence="7">The basal body constitutes a major portion of the flagellar organelle and consists of four rings (L,P,S, and M) mounted on a central rod.</text>
</comment>
<dbReference type="PANTHER" id="PTHR34933">
    <property type="entry name" value="FLAGELLAR L-RING PROTEIN"/>
    <property type="match status" value="1"/>
</dbReference>
<keyword evidence="6 7" id="KW-0998">Cell outer membrane</keyword>
<accession>A0A940MTH8</accession>
<dbReference type="AlphaFoldDB" id="A0A940MTH8"/>
<keyword evidence="9" id="KW-1185">Reference proteome</keyword>
<comment type="subcellular location">
    <subcellularLocation>
        <location evidence="7">Cell outer membrane</location>
        <topology evidence="7">Lipid-anchor</topology>
    </subcellularLocation>
    <subcellularLocation>
        <location evidence="7">Bacterial flagellum basal body</location>
    </subcellularLocation>
</comment>
<comment type="similarity">
    <text evidence="2 7">Belongs to the FlgH family.</text>
</comment>
<protein>
    <recommendedName>
        <fullName evidence="7">Flagellar L-ring protein</fullName>
    </recommendedName>
    <alternativeName>
        <fullName evidence="7">Basal body L-ring protein</fullName>
    </alternativeName>
</protein>
<evidence type="ECO:0000313" key="8">
    <source>
        <dbReference type="EMBL" id="MBP0484576.1"/>
    </source>
</evidence>
<comment type="function">
    <text evidence="1 7">Assembles around the rod to form the L-ring and probably protects the motor/basal body from shearing forces during rotation.</text>
</comment>
<keyword evidence="8" id="KW-0966">Cell projection</keyword>
<dbReference type="PANTHER" id="PTHR34933:SF1">
    <property type="entry name" value="FLAGELLAR L-RING PROTEIN"/>
    <property type="match status" value="1"/>
</dbReference>
<keyword evidence="3 7" id="KW-0732">Signal</keyword>
<keyword evidence="5 7" id="KW-0975">Bacterial flagellum</keyword>
<dbReference type="HAMAP" id="MF_00415">
    <property type="entry name" value="FlgH"/>
    <property type="match status" value="1"/>
</dbReference>
<keyword evidence="8" id="KW-0282">Flagellum</keyword>
<dbReference type="PRINTS" id="PR01008">
    <property type="entry name" value="FLGLRINGFLGH"/>
</dbReference>
<dbReference type="GO" id="GO:0003774">
    <property type="term" value="F:cytoskeletal motor activity"/>
    <property type="evidence" value="ECO:0007669"/>
    <property type="project" value="InterPro"/>
</dbReference>
<evidence type="ECO:0000256" key="3">
    <source>
        <dbReference type="ARBA" id="ARBA00022729"/>
    </source>
</evidence>
<keyword evidence="8" id="KW-0969">Cilium</keyword>
<evidence type="ECO:0000256" key="6">
    <source>
        <dbReference type="ARBA" id="ARBA00023237"/>
    </source>
</evidence>
<evidence type="ECO:0000256" key="5">
    <source>
        <dbReference type="ARBA" id="ARBA00023143"/>
    </source>
</evidence>
<gene>
    <name evidence="7" type="primary">flgH</name>
    <name evidence="8" type="ORF">J5474_19060</name>
</gene>